<organism evidence="13 14">
    <name type="scientific">Hypsizygus marmoreus</name>
    <name type="common">White beech mushroom</name>
    <name type="synonym">Agaricus marmoreus</name>
    <dbReference type="NCBI Taxonomy" id="39966"/>
    <lineage>
        <taxon>Eukaryota</taxon>
        <taxon>Fungi</taxon>
        <taxon>Dikarya</taxon>
        <taxon>Basidiomycota</taxon>
        <taxon>Agaricomycotina</taxon>
        <taxon>Agaricomycetes</taxon>
        <taxon>Agaricomycetidae</taxon>
        <taxon>Agaricales</taxon>
        <taxon>Tricholomatineae</taxon>
        <taxon>Lyophyllaceae</taxon>
        <taxon>Hypsizygus</taxon>
    </lineage>
</organism>
<accession>A0A369KFW7</accession>
<evidence type="ECO:0000259" key="12">
    <source>
        <dbReference type="Pfam" id="PF03908"/>
    </source>
</evidence>
<dbReference type="Proteomes" id="UP000076154">
    <property type="component" value="Unassembled WGS sequence"/>
</dbReference>
<evidence type="ECO:0000313" key="14">
    <source>
        <dbReference type="Proteomes" id="UP000076154"/>
    </source>
</evidence>
<evidence type="ECO:0000256" key="3">
    <source>
        <dbReference type="ARBA" id="ARBA00022692"/>
    </source>
</evidence>
<dbReference type="InterPro" id="IPR005606">
    <property type="entry name" value="Sec20"/>
</dbReference>
<dbReference type="OrthoDB" id="46868at2759"/>
<evidence type="ECO:0000256" key="1">
    <source>
        <dbReference type="ARBA" id="ARBA00004163"/>
    </source>
</evidence>
<keyword evidence="8 11" id="KW-0472">Membrane</keyword>
<protein>
    <submittedName>
        <fullName evidence="13">Protein transport protein sec20</fullName>
    </submittedName>
</protein>
<dbReference type="EMBL" id="LUEZ02000009">
    <property type="protein sequence ID" value="RDB29796.1"/>
    <property type="molecule type" value="Genomic_DNA"/>
</dbReference>
<evidence type="ECO:0000256" key="2">
    <source>
        <dbReference type="ARBA" id="ARBA00022448"/>
    </source>
</evidence>
<reference evidence="13" key="1">
    <citation type="submission" date="2018-04" db="EMBL/GenBank/DDBJ databases">
        <title>Whole genome sequencing of Hypsizygus marmoreus.</title>
        <authorList>
            <person name="Choi I.-G."/>
            <person name="Min B."/>
            <person name="Kim J.-G."/>
            <person name="Kim S."/>
            <person name="Oh Y.-L."/>
            <person name="Kong W.-S."/>
            <person name="Park H."/>
            <person name="Jeong J."/>
            <person name="Song E.-S."/>
        </authorList>
    </citation>
    <scope>NUCLEOTIDE SEQUENCE [LARGE SCALE GENOMIC DNA]</scope>
    <source>
        <strain evidence="13">51987-8</strain>
    </source>
</reference>
<keyword evidence="5" id="KW-0931">ER-Golgi transport</keyword>
<keyword evidence="7 10" id="KW-0175">Coiled coil</keyword>
<evidence type="ECO:0000256" key="8">
    <source>
        <dbReference type="ARBA" id="ARBA00023136"/>
    </source>
</evidence>
<evidence type="ECO:0000256" key="5">
    <source>
        <dbReference type="ARBA" id="ARBA00022892"/>
    </source>
</evidence>
<evidence type="ECO:0000256" key="10">
    <source>
        <dbReference type="SAM" id="Coils"/>
    </source>
</evidence>
<proteinExistence type="inferred from homology"/>
<dbReference type="GO" id="GO:0031201">
    <property type="term" value="C:SNARE complex"/>
    <property type="evidence" value="ECO:0007669"/>
    <property type="project" value="TreeGrafter"/>
</dbReference>
<dbReference type="Pfam" id="PF03908">
    <property type="entry name" value="Sec20"/>
    <property type="match status" value="1"/>
</dbReference>
<feature type="transmembrane region" description="Helical" evidence="11">
    <location>
        <begin position="210"/>
        <end position="231"/>
    </location>
</feature>
<gene>
    <name evidence="13" type="primary">sec20</name>
    <name evidence="13" type="ORF">Hypma_014067</name>
</gene>
<name>A0A369KFW7_HYPMA</name>
<evidence type="ECO:0000256" key="7">
    <source>
        <dbReference type="ARBA" id="ARBA00023054"/>
    </source>
</evidence>
<dbReference type="GO" id="GO:0005789">
    <property type="term" value="C:endoplasmic reticulum membrane"/>
    <property type="evidence" value="ECO:0007669"/>
    <property type="project" value="UniProtKB-SubCell"/>
</dbReference>
<evidence type="ECO:0000256" key="4">
    <source>
        <dbReference type="ARBA" id="ARBA00022824"/>
    </source>
</evidence>
<evidence type="ECO:0000313" key="13">
    <source>
        <dbReference type="EMBL" id="RDB29796.1"/>
    </source>
</evidence>
<evidence type="ECO:0000256" key="9">
    <source>
        <dbReference type="ARBA" id="ARBA00037934"/>
    </source>
</evidence>
<keyword evidence="3 11" id="KW-0812">Transmembrane</keyword>
<keyword evidence="2" id="KW-0813">Transport</keyword>
<keyword evidence="14" id="KW-1185">Reference proteome</keyword>
<dbReference type="InParanoid" id="A0A369KFW7"/>
<sequence>MAPIPITFSEDAASLIAAAQRRQTDLIEFQIPRLRSCQGPLSVQQDLAAELREDIDSFARQVEALELCVEDQKGQKNRLELRQIVDEFYDLLSELRRDSRAALLASKRAIDSQSKSQREELLASAAATEKQSSNEKVTDDTLMKTNDDVTEALRRTIGVMQGELERSVLSTQMLDSSTASLRATSSTHDTLTSVMGTSKQLITALEKSDWLDRVLIISAFVFFILVVLFIIQQRLLDRGLRMALWWTRFIPDFSDDAELLKMEKGSAVLSSTTSLLSAVAASSLSGATVAASLTSSLVPSETSEVSTSTRTTLDAAYSQTMSVVPDSSDAIPTTSIEAQRTSAHIRMEDEL</sequence>
<dbReference type="InterPro" id="IPR056173">
    <property type="entry name" value="Sec20_C"/>
</dbReference>
<dbReference type="PANTHER" id="PTHR12825:SF0">
    <property type="entry name" value="VESICLE TRANSPORT PROTEIN SEC20"/>
    <property type="match status" value="1"/>
</dbReference>
<dbReference type="AlphaFoldDB" id="A0A369KFW7"/>
<feature type="coiled-coil region" evidence="10">
    <location>
        <begin position="48"/>
        <end position="82"/>
    </location>
</feature>
<dbReference type="STRING" id="39966.A0A369KFW7"/>
<comment type="similarity">
    <text evidence="9">Belongs to the SEC20 family.</text>
</comment>
<dbReference type="GO" id="GO:0005484">
    <property type="term" value="F:SNAP receptor activity"/>
    <property type="evidence" value="ECO:0007669"/>
    <property type="project" value="InterPro"/>
</dbReference>
<evidence type="ECO:0000256" key="6">
    <source>
        <dbReference type="ARBA" id="ARBA00022989"/>
    </source>
</evidence>
<comment type="caution">
    <text evidence="13">The sequence shown here is derived from an EMBL/GenBank/DDBJ whole genome shotgun (WGS) entry which is preliminary data.</text>
</comment>
<evidence type="ECO:0000256" key="11">
    <source>
        <dbReference type="SAM" id="Phobius"/>
    </source>
</evidence>
<dbReference type="GO" id="GO:0006890">
    <property type="term" value="P:retrograde vesicle-mediated transport, Golgi to endoplasmic reticulum"/>
    <property type="evidence" value="ECO:0007669"/>
    <property type="project" value="InterPro"/>
</dbReference>
<keyword evidence="6 11" id="KW-1133">Transmembrane helix</keyword>
<feature type="domain" description="Sec20 C-terminal" evidence="12">
    <location>
        <begin position="145"/>
        <end position="235"/>
    </location>
</feature>
<keyword evidence="4" id="KW-0256">Endoplasmic reticulum</keyword>
<comment type="subcellular location">
    <subcellularLocation>
        <location evidence="1">Endoplasmic reticulum membrane</location>
        <topology evidence="1">Single-pass type IV membrane protein</topology>
    </subcellularLocation>
</comment>
<dbReference type="PANTHER" id="PTHR12825">
    <property type="entry name" value="BNIP1-RELATED"/>
    <property type="match status" value="1"/>
</dbReference>